<organism evidence="1 2">
    <name type="scientific">Taxus chinensis</name>
    <name type="common">Chinese yew</name>
    <name type="synonym">Taxus wallichiana var. chinensis</name>
    <dbReference type="NCBI Taxonomy" id="29808"/>
    <lineage>
        <taxon>Eukaryota</taxon>
        <taxon>Viridiplantae</taxon>
        <taxon>Streptophyta</taxon>
        <taxon>Embryophyta</taxon>
        <taxon>Tracheophyta</taxon>
        <taxon>Spermatophyta</taxon>
        <taxon>Pinopsida</taxon>
        <taxon>Pinidae</taxon>
        <taxon>Conifers II</taxon>
        <taxon>Cupressales</taxon>
        <taxon>Taxaceae</taxon>
        <taxon>Taxus</taxon>
    </lineage>
</organism>
<gene>
    <name evidence="1" type="ORF">KI387_010175</name>
</gene>
<sequence>VSNLGEVGFGDAIFATIIGRVALLGLVHSHTISTSLVKSDDYVDSWLCEIASLLKWEELIWQEKYLPQRDKWEHQQQKLCLYPQQSQHVTLLQKVMMQHCCKTKELLGPRLQTRNTT</sequence>
<comment type="caution">
    <text evidence="1">The sequence shown here is derived from an EMBL/GenBank/DDBJ whole genome shotgun (WGS) entry which is preliminary data.</text>
</comment>
<evidence type="ECO:0000313" key="1">
    <source>
        <dbReference type="EMBL" id="KAH9305771.1"/>
    </source>
</evidence>
<feature type="non-terminal residue" evidence="1">
    <location>
        <position position="1"/>
    </location>
</feature>
<accession>A0AA38FKQ2</accession>
<keyword evidence="2" id="KW-1185">Reference proteome</keyword>
<dbReference type="Proteomes" id="UP000824469">
    <property type="component" value="Unassembled WGS sequence"/>
</dbReference>
<feature type="non-terminal residue" evidence="1">
    <location>
        <position position="117"/>
    </location>
</feature>
<protein>
    <submittedName>
        <fullName evidence="1">Uncharacterized protein</fullName>
    </submittedName>
</protein>
<dbReference type="AlphaFoldDB" id="A0AA38FKQ2"/>
<reference evidence="1 2" key="1">
    <citation type="journal article" date="2021" name="Nat. Plants">
        <title>The Taxus genome provides insights into paclitaxel biosynthesis.</title>
        <authorList>
            <person name="Xiong X."/>
            <person name="Gou J."/>
            <person name="Liao Q."/>
            <person name="Li Y."/>
            <person name="Zhou Q."/>
            <person name="Bi G."/>
            <person name="Li C."/>
            <person name="Du R."/>
            <person name="Wang X."/>
            <person name="Sun T."/>
            <person name="Guo L."/>
            <person name="Liang H."/>
            <person name="Lu P."/>
            <person name="Wu Y."/>
            <person name="Zhang Z."/>
            <person name="Ro D.K."/>
            <person name="Shang Y."/>
            <person name="Huang S."/>
            <person name="Yan J."/>
        </authorList>
    </citation>
    <scope>NUCLEOTIDE SEQUENCE [LARGE SCALE GENOMIC DNA]</scope>
    <source>
        <strain evidence="1">Ta-2019</strain>
    </source>
</reference>
<dbReference type="EMBL" id="JAHRHJ020000008">
    <property type="protein sequence ID" value="KAH9305771.1"/>
    <property type="molecule type" value="Genomic_DNA"/>
</dbReference>
<name>A0AA38FKQ2_TAXCH</name>
<proteinExistence type="predicted"/>
<evidence type="ECO:0000313" key="2">
    <source>
        <dbReference type="Proteomes" id="UP000824469"/>
    </source>
</evidence>